<name>A0A2I8VJ73_9EURY</name>
<accession>A0A2I8VJ73</accession>
<evidence type="ECO:0000313" key="2">
    <source>
        <dbReference type="Proteomes" id="UP000236584"/>
    </source>
</evidence>
<gene>
    <name evidence="1" type="ORF">C2R22_10280</name>
</gene>
<dbReference type="KEGG" id="srub:C2R22_10280"/>
<dbReference type="EMBL" id="CP026309">
    <property type="protein sequence ID" value="AUV81987.1"/>
    <property type="molecule type" value="Genomic_DNA"/>
</dbReference>
<proteinExistence type="predicted"/>
<dbReference type="AlphaFoldDB" id="A0A2I8VJ73"/>
<reference evidence="1 2" key="1">
    <citation type="submission" date="2018-01" db="EMBL/GenBank/DDBJ databases">
        <title>Complete genome sequence of Salinigranum rubrum GX10T, an extremely halophilic archaeon isolated from a marine solar saltern.</title>
        <authorList>
            <person name="Han S."/>
        </authorList>
    </citation>
    <scope>NUCLEOTIDE SEQUENCE [LARGE SCALE GENOMIC DNA]</scope>
    <source>
        <strain evidence="1 2">GX10</strain>
    </source>
</reference>
<evidence type="ECO:0000313" key="1">
    <source>
        <dbReference type="EMBL" id="AUV81987.1"/>
    </source>
</evidence>
<keyword evidence="2" id="KW-1185">Reference proteome</keyword>
<dbReference type="Proteomes" id="UP000236584">
    <property type="component" value="Chromosome"/>
</dbReference>
<sequence>MDAAATAHRIKVESMLDGTEAAPAEIARLADYFVAGVAGHDEWDDDEVEAVDGIVGLVTTYYDELFTLRER</sequence>
<organism evidence="1 2">
    <name type="scientific">Salinigranum rubrum</name>
    <dbReference type="NCBI Taxonomy" id="755307"/>
    <lineage>
        <taxon>Archaea</taxon>
        <taxon>Methanobacteriati</taxon>
        <taxon>Methanobacteriota</taxon>
        <taxon>Stenosarchaea group</taxon>
        <taxon>Halobacteria</taxon>
        <taxon>Halobacteriales</taxon>
        <taxon>Haloferacaceae</taxon>
        <taxon>Salinigranum</taxon>
    </lineage>
</organism>
<protein>
    <submittedName>
        <fullName evidence="1">Uncharacterized protein</fullName>
    </submittedName>
</protein>